<feature type="chain" id="PRO_5019089452" description="Peptidase C39-like domain-containing protein" evidence="1">
    <location>
        <begin position="23"/>
        <end position="200"/>
    </location>
</feature>
<evidence type="ECO:0000313" key="4">
    <source>
        <dbReference type="Proteomes" id="UP000286351"/>
    </source>
</evidence>
<dbReference type="Pfam" id="PF13529">
    <property type="entry name" value="Peptidase_C39_2"/>
    <property type="match status" value="1"/>
</dbReference>
<gene>
    <name evidence="3" type="ORF">BK664_26050</name>
</gene>
<sequence>MRNLISFFFISMLIMQLPTASAKTVGLDTLKVDESFKFQQDPVWCWAATIQMALNYYGFNVTQADIVSKTFGAAVSSTGNWIQMTNNLNYLGVSTNGKKILVSATVYSGSPSSEAIINHLKNKKPIIMAFNNPSTFTGHAILITGVDYHFSGKNAVIDKLIIRDPFPYNAMHIANGGKITYPNVINPTNIWLIDATEEVD</sequence>
<name>A0A423J5Y6_9PSED</name>
<proteinExistence type="predicted"/>
<dbReference type="EMBL" id="MOBO01000029">
    <property type="protein sequence ID" value="RON33146.1"/>
    <property type="molecule type" value="Genomic_DNA"/>
</dbReference>
<dbReference type="Proteomes" id="UP000286351">
    <property type="component" value="Unassembled WGS sequence"/>
</dbReference>
<keyword evidence="1" id="KW-0732">Signal</keyword>
<dbReference type="RefSeq" id="WP_123368298.1">
    <property type="nucleotide sequence ID" value="NZ_MOBO01000029.1"/>
</dbReference>
<reference evidence="3 4" key="1">
    <citation type="submission" date="2016-10" db="EMBL/GenBank/DDBJ databases">
        <title>Comparative genome analysis of multiple Pseudomonas spp. focuses on biocontrol and plant growth promoting traits.</title>
        <authorList>
            <person name="Tao X.-Y."/>
            <person name="Taylor C.G."/>
        </authorList>
    </citation>
    <scope>NUCLEOTIDE SEQUENCE [LARGE SCALE GENOMIC DNA]</scope>
    <source>
        <strain evidence="3 4">38D4</strain>
    </source>
</reference>
<dbReference type="AlphaFoldDB" id="A0A423J5Y6"/>
<comment type="caution">
    <text evidence="3">The sequence shown here is derived from an EMBL/GenBank/DDBJ whole genome shotgun (WGS) entry which is preliminary data.</text>
</comment>
<organism evidence="3 4">
    <name type="scientific">Pseudomonas brassicacearum</name>
    <dbReference type="NCBI Taxonomy" id="930166"/>
    <lineage>
        <taxon>Bacteria</taxon>
        <taxon>Pseudomonadati</taxon>
        <taxon>Pseudomonadota</taxon>
        <taxon>Gammaproteobacteria</taxon>
        <taxon>Pseudomonadales</taxon>
        <taxon>Pseudomonadaceae</taxon>
        <taxon>Pseudomonas</taxon>
    </lineage>
</organism>
<dbReference type="InterPro" id="IPR039564">
    <property type="entry name" value="Peptidase_C39-like"/>
</dbReference>
<evidence type="ECO:0000313" key="3">
    <source>
        <dbReference type="EMBL" id="RON33146.1"/>
    </source>
</evidence>
<dbReference type="SUPFAM" id="SSF54001">
    <property type="entry name" value="Cysteine proteinases"/>
    <property type="match status" value="1"/>
</dbReference>
<evidence type="ECO:0000259" key="2">
    <source>
        <dbReference type="Pfam" id="PF13529"/>
    </source>
</evidence>
<dbReference type="Gene3D" id="3.90.70.10">
    <property type="entry name" value="Cysteine proteinases"/>
    <property type="match status" value="1"/>
</dbReference>
<accession>A0A423J5Y6</accession>
<feature type="domain" description="Peptidase C39-like" evidence="2">
    <location>
        <begin position="38"/>
        <end position="165"/>
    </location>
</feature>
<dbReference type="InterPro" id="IPR038765">
    <property type="entry name" value="Papain-like_cys_pep_sf"/>
</dbReference>
<evidence type="ECO:0000256" key="1">
    <source>
        <dbReference type="SAM" id="SignalP"/>
    </source>
</evidence>
<feature type="signal peptide" evidence="1">
    <location>
        <begin position="1"/>
        <end position="22"/>
    </location>
</feature>
<protein>
    <recommendedName>
        <fullName evidence="2">Peptidase C39-like domain-containing protein</fullName>
    </recommendedName>
</protein>